<gene>
    <name evidence="7" type="ORF">FGG08_001744</name>
</gene>
<evidence type="ECO:0000259" key="6">
    <source>
        <dbReference type="Pfam" id="PF08640"/>
    </source>
</evidence>
<dbReference type="InterPro" id="IPR055347">
    <property type="entry name" value="UTP6_N"/>
</dbReference>
<proteinExistence type="inferred from homology"/>
<evidence type="ECO:0000313" key="7">
    <source>
        <dbReference type="EMBL" id="KAH0543977.1"/>
    </source>
</evidence>
<evidence type="ECO:0000313" key="8">
    <source>
        <dbReference type="Proteomes" id="UP000698800"/>
    </source>
</evidence>
<evidence type="ECO:0000256" key="1">
    <source>
        <dbReference type="ARBA" id="ARBA00004604"/>
    </source>
</evidence>
<dbReference type="GO" id="GO:0030515">
    <property type="term" value="F:snoRNA binding"/>
    <property type="evidence" value="ECO:0007669"/>
    <property type="project" value="InterPro"/>
</dbReference>
<comment type="caution">
    <text evidence="7">The sequence shown here is derived from an EMBL/GenBank/DDBJ whole genome shotgun (WGS) entry which is preliminary data.</text>
</comment>
<dbReference type="InterPro" id="IPR003107">
    <property type="entry name" value="HAT"/>
</dbReference>
<dbReference type="GO" id="GO:0032040">
    <property type="term" value="C:small-subunit processome"/>
    <property type="evidence" value="ECO:0007669"/>
    <property type="project" value="TreeGrafter"/>
</dbReference>
<keyword evidence="5" id="KW-0539">Nucleus</keyword>
<keyword evidence="4" id="KW-0677">Repeat</keyword>
<dbReference type="GO" id="GO:0034388">
    <property type="term" value="C:Pwp2p-containing subcomplex of 90S preribosome"/>
    <property type="evidence" value="ECO:0007669"/>
    <property type="project" value="TreeGrafter"/>
</dbReference>
<name>A0A9P8L2E1_9PEZI</name>
<accession>A0A9P8L2E1</accession>
<dbReference type="EMBL" id="JAGHQL010000024">
    <property type="protein sequence ID" value="KAH0543977.1"/>
    <property type="molecule type" value="Genomic_DNA"/>
</dbReference>
<dbReference type="SUPFAM" id="SSF48452">
    <property type="entry name" value="TPR-like"/>
    <property type="match status" value="1"/>
</dbReference>
<dbReference type="SMART" id="SM00386">
    <property type="entry name" value="HAT"/>
    <property type="match status" value="3"/>
</dbReference>
<comment type="subcellular location">
    <subcellularLocation>
        <location evidence="1">Nucleus</location>
        <location evidence="1">Nucleolus</location>
    </subcellularLocation>
</comment>
<dbReference type="OrthoDB" id="28112at2759"/>
<dbReference type="InterPro" id="IPR013949">
    <property type="entry name" value="Utp6"/>
</dbReference>
<evidence type="ECO:0000256" key="4">
    <source>
        <dbReference type="ARBA" id="ARBA00022737"/>
    </source>
</evidence>
<reference evidence="7" key="1">
    <citation type="submission" date="2021-03" db="EMBL/GenBank/DDBJ databases">
        <title>Comparative genomics and phylogenomic investigation of the class Geoglossomycetes provide insights into ecological specialization and systematics.</title>
        <authorList>
            <person name="Melie T."/>
            <person name="Pirro S."/>
            <person name="Miller A.N."/>
            <person name="Quandt A."/>
        </authorList>
    </citation>
    <scope>NUCLEOTIDE SEQUENCE</scope>
    <source>
        <strain evidence="7">GBOQ0MN5Z8</strain>
    </source>
</reference>
<keyword evidence="8" id="KW-1185">Reference proteome</keyword>
<keyword evidence="3" id="KW-0698">rRNA processing</keyword>
<dbReference type="AlphaFoldDB" id="A0A9P8L2E1"/>
<protein>
    <recommendedName>
        <fullName evidence="6">U3 small nucleolar RNA-associated protein 6 N-terminal domain-containing protein</fullName>
    </recommendedName>
</protein>
<dbReference type="PANTHER" id="PTHR23271:SF1">
    <property type="entry name" value="U3 SMALL NUCLEOLAR RNA-ASSOCIATED PROTEIN 6 HOMOLOG"/>
    <property type="match status" value="1"/>
</dbReference>
<feature type="domain" description="U3 small nucleolar RNA-associated protein 6 N-terminal" evidence="6">
    <location>
        <begin position="12"/>
        <end position="85"/>
    </location>
</feature>
<evidence type="ECO:0000256" key="5">
    <source>
        <dbReference type="ARBA" id="ARBA00023242"/>
    </source>
</evidence>
<dbReference type="Gene3D" id="1.25.40.10">
    <property type="entry name" value="Tetratricopeptide repeat domain"/>
    <property type="match status" value="1"/>
</dbReference>
<evidence type="ECO:0000256" key="2">
    <source>
        <dbReference type="ARBA" id="ARBA00010734"/>
    </source>
</evidence>
<organism evidence="7 8">
    <name type="scientific">Glutinoglossum americanum</name>
    <dbReference type="NCBI Taxonomy" id="1670608"/>
    <lineage>
        <taxon>Eukaryota</taxon>
        <taxon>Fungi</taxon>
        <taxon>Dikarya</taxon>
        <taxon>Ascomycota</taxon>
        <taxon>Pezizomycotina</taxon>
        <taxon>Geoglossomycetes</taxon>
        <taxon>Geoglossales</taxon>
        <taxon>Geoglossaceae</taxon>
        <taxon>Glutinoglossum</taxon>
    </lineage>
</organism>
<dbReference type="Pfam" id="PF08640">
    <property type="entry name" value="U3_assoc_6"/>
    <property type="match status" value="1"/>
</dbReference>
<dbReference type="PANTHER" id="PTHR23271">
    <property type="entry name" value="HEPATOCELLULAR CARCINOMA-ASSOCIATED ANTIGEN 66"/>
    <property type="match status" value="1"/>
</dbReference>
<sequence>MAGASDKARFYLEQSIPELQEFERKKIFSKDEITSITKKRSDFEHKLNARGSQPSDYARYAEFEMNLESLRRKRVKRLGIKSNNHSGQRRIFFVLDRATRKFHGDLGLWMQYIEYAHKEKANKKLSQIVTSVLRLHPTKPELWIYAAKYAADAADMTSARSYMQRGLRFCRLSKALWIEYAKLEMIYVAKIAARRQILGLDRSRPQDSKTTEENEFDPDIIALPKLTAEDINPSLRKDDEPDQVALQNLSSTPALTGAIPLAIFDSAMKQFQNDDSLAEKFFSLFAGFEGLPCLSKILQHVIDHMLNIWPTTPSSLSSYSRQPIIGVDPHSAELPRAFRVSLERIRLSTQKTQRKSEFLEMVIGWLLPLLKITDLDASMHKAVSATIKRNAREYGEAAQQEGGLAGDNSTQLVRALQDAGYQKDAEKLLDRSRQS</sequence>
<dbReference type="InterPro" id="IPR011990">
    <property type="entry name" value="TPR-like_helical_dom_sf"/>
</dbReference>
<dbReference type="Proteomes" id="UP000698800">
    <property type="component" value="Unassembled WGS sequence"/>
</dbReference>
<dbReference type="GO" id="GO:0000462">
    <property type="term" value="P:maturation of SSU-rRNA from tricistronic rRNA transcript (SSU-rRNA, 5.8S rRNA, LSU-rRNA)"/>
    <property type="evidence" value="ECO:0007669"/>
    <property type="project" value="InterPro"/>
</dbReference>
<evidence type="ECO:0000256" key="3">
    <source>
        <dbReference type="ARBA" id="ARBA00022552"/>
    </source>
</evidence>
<comment type="similarity">
    <text evidence="2">Belongs to the UTP6 family.</text>
</comment>